<name>A0ABC8LL74_ERUVS</name>
<dbReference type="GO" id="GO:0004721">
    <property type="term" value="F:phosphoprotein phosphatase activity"/>
    <property type="evidence" value="ECO:0007669"/>
    <property type="project" value="UniProtKB-KW"/>
</dbReference>
<dbReference type="SUPFAM" id="SSF52799">
    <property type="entry name" value="(Phosphotyrosine protein) phosphatases II"/>
    <property type="match status" value="1"/>
</dbReference>
<comment type="pathway">
    <text evidence="8">Phospholipid metabolism.</text>
</comment>
<dbReference type="CDD" id="cd14524">
    <property type="entry name" value="PTPMT1"/>
    <property type="match status" value="1"/>
</dbReference>
<dbReference type="InterPro" id="IPR000340">
    <property type="entry name" value="Dual-sp_phosphatase_cat-dom"/>
</dbReference>
<keyword evidence="9" id="KW-1133">Transmembrane helix</keyword>
<reference evidence="12 13" key="1">
    <citation type="submission" date="2022-03" db="EMBL/GenBank/DDBJ databases">
        <authorList>
            <person name="Macdonald S."/>
            <person name="Ahmed S."/>
            <person name="Newling K."/>
        </authorList>
    </citation>
    <scope>NUCLEOTIDE SEQUENCE [LARGE SCALE GENOMIC DNA]</scope>
</reference>
<dbReference type="PANTHER" id="PTHR46274:SF9">
    <property type="entry name" value="PHOSPHATIDYLGLYCEROPHOSPHATE PHOSPHATASE PTPMT1"/>
    <property type="match status" value="1"/>
</dbReference>
<evidence type="ECO:0000256" key="6">
    <source>
        <dbReference type="ARBA" id="ARBA00023209"/>
    </source>
</evidence>
<keyword evidence="7" id="KW-1208">Phospholipid metabolism</keyword>
<evidence type="ECO:0008006" key="14">
    <source>
        <dbReference type="Google" id="ProtNLM"/>
    </source>
</evidence>
<dbReference type="InterPro" id="IPR000387">
    <property type="entry name" value="Tyr_Pase_dom"/>
</dbReference>
<evidence type="ECO:0000259" key="11">
    <source>
        <dbReference type="PROSITE" id="PS50056"/>
    </source>
</evidence>
<evidence type="ECO:0000256" key="7">
    <source>
        <dbReference type="ARBA" id="ARBA00023264"/>
    </source>
</evidence>
<organism evidence="12 13">
    <name type="scientific">Eruca vesicaria subsp. sativa</name>
    <name type="common">Garden rocket</name>
    <name type="synonym">Eruca sativa</name>
    <dbReference type="NCBI Taxonomy" id="29727"/>
    <lineage>
        <taxon>Eukaryota</taxon>
        <taxon>Viridiplantae</taxon>
        <taxon>Streptophyta</taxon>
        <taxon>Embryophyta</taxon>
        <taxon>Tracheophyta</taxon>
        <taxon>Spermatophyta</taxon>
        <taxon>Magnoliopsida</taxon>
        <taxon>eudicotyledons</taxon>
        <taxon>Gunneridae</taxon>
        <taxon>Pentapetalae</taxon>
        <taxon>rosids</taxon>
        <taxon>malvids</taxon>
        <taxon>Brassicales</taxon>
        <taxon>Brassicaceae</taxon>
        <taxon>Brassiceae</taxon>
        <taxon>Eruca</taxon>
    </lineage>
</organism>
<keyword evidence="3" id="KW-0378">Hydrolase</keyword>
<feature type="domain" description="Tyrosine-protein phosphatase" evidence="10">
    <location>
        <begin position="68"/>
        <end position="251"/>
    </location>
</feature>
<evidence type="ECO:0000256" key="9">
    <source>
        <dbReference type="SAM" id="Phobius"/>
    </source>
</evidence>
<dbReference type="InterPro" id="IPR044596">
    <property type="entry name" value="PTPMT1-like"/>
</dbReference>
<feature type="domain" description="Tyrosine specific protein phosphatases" evidence="11">
    <location>
        <begin position="172"/>
        <end position="240"/>
    </location>
</feature>
<feature type="transmembrane region" description="Helical" evidence="9">
    <location>
        <begin position="128"/>
        <end position="150"/>
    </location>
</feature>
<keyword evidence="2" id="KW-0444">Lipid biosynthesis</keyword>
<dbReference type="InterPro" id="IPR029021">
    <property type="entry name" value="Prot-tyrosine_phosphatase-like"/>
</dbReference>
<dbReference type="Proteomes" id="UP001642260">
    <property type="component" value="Unassembled WGS sequence"/>
</dbReference>
<evidence type="ECO:0000256" key="5">
    <source>
        <dbReference type="ARBA" id="ARBA00023098"/>
    </source>
</evidence>
<comment type="pathway">
    <text evidence="1">Lipid metabolism.</text>
</comment>
<dbReference type="PROSITE" id="PS50054">
    <property type="entry name" value="TYR_PHOSPHATASE_DUAL"/>
    <property type="match status" value="1"/>
</dbReference>
<evidence type="ECO:0000256" key="3">
    <source>
        <dbReference type="ARBA" id="ARBA00022801"/>
    </source>
</evidence>
<dbReference type="SMART" id="SM00195">
    <property type="entry name" value="DSPc"/>
    <property type="match status" value="1"/>
</dbReference>
<keyword evidence="13" id="KW-1185">Reference proteome</keyword>
<dbReference type="PANTHER" id="PTHR46274">
    <property type="entry name" value="PHOSPHATIDYLINOSITOL PHOSPHATASE"/>
    <property type="match status" value="1"/>
</dbReference>
<comment type="caution">
    <text evidence="12">The sequence shown here is derived from an EMBL/GenBank/DDBJ whole genome shotgun (WGS) entry which is preliminary data.</text>
</comment>
<proteinExistence type="predicted"/>
<sequence length="354" mass="40229">MYIEDVTEKEEKEERSVRVEDGEKEIVVSSGKVIVLKMALVGVGARALFYPTLVYNVVRNKVESEFHWWDRVAQFILLGAVPFPSDVPRLKELGVCGVITLNEPYETLVPSSLYKVCFLFSVYCDETILMLCFFCFYLLNLLFCFFLLLWKSYCIDHLVIATRDYCFAPSMEAICQAVDFIHSNASLGKTTYVHCKAGRGRSTTVVICYLVQHKNMTPEAAYDYVRSIRPRVKLATTQWKAVLEYYHVRVLNTQSSLPDAASALIPRNVKQVCSGNVVVFEDGSMVVVTHSDVEGYDDESKRSMNVARNELWVKVVGQAALARISYLWLGLREDHKLSRKNLSMKGISVDISVY</sequence>
<evidence type="ECO:0000259" key="10">
    <source>
        <dbReference type="PROSITE" id="PS50054"/>
    </source>
</evidence>
<evidence type="ECO:0000313" key="13">
    <source>
        <dbReference type="Proteomes" id="UP001642260"/>
    </source>
</evidence>
<evidence type="ECO:0000256" key="2">
    <source>
        <dbReference type="ARBA" id="ARBA00022516"/>
    </source>
</evidence>
<dbReference type="GO" id="GO:0008654">
    <property type="term" value="P:phospholipid biosynthetic process"/>
    <property type="evidence" value="ECO:0007669"/>
    <property type="project" value="UniProtKB-KW"/>
</dbReference>
<dbReference type="EMBL" id="CAKOAT010610710">
    <property type="protein sequence ID" value="CAH8384311.1"/>
    <property type="molecule type" value="Genomic_DNA"/>
</dbReference>
<keyword evidence="5" id="KW-0443">Lipid metabolism</keyword>
<dbReference type="Gene3D" id="3.90.190.10">
    <property type="entry name" value="Protein tyrosine phosphatase superfamily"/>
    <property type="match status" value="1"/>
</dbReference>
<dbReference type="Pfam" id="PF00782">
    <property type="entry name" value="DSPc"/>
    <property type="match status" value="1"/>
</dbReference>
<protein>
    <recommendedName>
        <fullName evidence="14">Dual specificity protein phosphatase DSP8</fullName>
    </recommendedName>
</protein>
<dbReference type="PROSITE" id="PS00383">
    <property type="entry name" value="TYR_PHOSPHATASE_1"/>
    <property type="match status" value="1"/>
</dbReference>
<evidence type="ECO:0000256" key="8">
    <source>
        <dbReference type="ARBA" id="ARBA00025707"/>
    </source>
</evidence>
<evidence type="ECO:0000313" key="12">
    <source>
        <dbReference type="EMBL" id="CAH8384311.1"/>
    </source>
</evidence>
<dbReference type="AlphaFoldDB" id="A0ABC8LL74"/>
<keyword evidence="9" id="KW-0472">Membrane</keyword>
<keyword evidence="6" id="KW-0594">Phospholipid biosynthesis</keyword>
<dbReference type="InterPro" id="IPR016130">
    <property type="entry name" value="Tyr_Pase_AS"/>
</dbReference>
<dbReference type="InterPro" id="IPR020422">
    <property type="entry name" value="TYR_PHOSPHATASE_DUAL_dom"/>
</dbReference>
<evidence type="ECO:0000256" key="4">
    <source>
        <dbReference type="ARBA" id="ARBA00022912"/>
    </source>
</evidence>
<keyword evidence="9" id="KW-0812">Transmembrane</keyword>
<dbReference type="PROSITE" id="PS50056">
    <property type="entry name" value="TYR_PHOSPHATASE_2"/>
    <property type="match status" value="1"/>
</dbReference>
<keyword evidence="4" id="KW-0904">Protein phosphatase</keyword>
<gene>
    <name evidence="12" type="ORF">ERUC_LOCUS36794</name>
</gene>
<evidence type="ECO:0000256" key="1">
    <source>
        <dbReference type="ARBA" id="ARBA00005189"/>
    </source>
</evidence>
<accession>A0ABC8LL74</accession>